<sequence length="138" mass="15156">MISIVVLSISALVLVSPISASRFPMRPRDIRAAAIAVQGSAEADATACQTAYWKRINQMCTYPDQTWPCLKGSRFVQGQIQHPLNLNALTMQACQGAISLNDMFQNLCCFTPDCLEKCYGIIPDLDNNLFIKASLGQI</sequence>
<evidence type="ECO:0000256" key="1">
    <source>
        <dbReference type="SAM" id="SignalP"/>
    </source>
</evidence>
<dbReference type="AlphaFoldDB" id="A0AAD4N7I4"/>
<evidence type="ECO:0000313" key="2">
    <source>
        <dbReference type="EMBL" id="KAI1720843.1"/>
    </source>
</evidence>
<proteinExistence type="predicted"/>
<dbReference type="EMBL" id="JAKKPZ010000005">
    <property type="protein sequence ID" value="KAI1720843.1"/>
    <property type="molecule type" value="Genomic_DNA"/>
</dbReference>
<gene>
    <name evidence="2" type="ORF">DdX_05091</name>
</gene>
<keyword evidence="1" id="KW-0732">Signal</keyword>
<organism evidence="2 3">
    <name type="scientific">Ditylenchus destructor</name>
    <dbReference type="NCBI Taxonomy" id="166010"/>
    <lineage>
        <taxon>Eukaryota</taxon>
        <taxon>Metazoa</taxon>
        <taxon>Ecdysozoa</taxon>
        <taxon>Nematoda</taxon>
        <taxon>Chromadorea</taxon>
        <taxon>Rhabditida</taxon>
        <taxon>Tylenchina</taxon>
        <taxon>Tylenchomorpha</taxon>
        <taxon>Sphaerularioidea</taxon>
        <taxon>Anguinidae</taxon>
        <taxon>Anguininae</taxon>
        <taxon>Ditylenchus</taxon>
    </lineage>
</organism>
<name>A0AAD4N7I4_9BILA</name>
<comment type="caution">
    <text evidence="2">The sequence shown here is derived from an EMBL/GenBank/DDBJ whole genome shotgun (WGS) entry which is preliminary data.</text>
</comment>
<feature type="chain" id="PRO_5042279891" evidence="1">
    <location>
        <begin position="21"/>
        <end position="138"/>
    </location>
</feature>
<dbReference type="Proteomes" id="UP001201812">
    <property type="component" value="Unassembled WGS sequence"/>
</dbReference>
<reference evidence="2" key="1">
    <citation type="submission" date="2022-01" db="EMBL/GenBank/DDBJ databases">
        <title>Genome Sequence Resource for Two Populations of Ditylenchus destructor, the Migratory Endoparasitic Phytonematode.</title>
        <authorList>
            <person name="Zhang H."/>
            <person name="Lin R."/>
            <person name="Xie B."/>
        </authorList>
    </citation>
    <scope>NUCLEOTIDE SEQUENCE</scope>
    <source>
        <strain evidence="2">BazhouSP</strain>
    </source>
</reference>
<evidence type="ECO:0000313" key="3">
    <source>
        <dbReference type="Proteomes" id="UP001201812"/>
    </source>
</evidence>
<feature type="signal peptide" evidence="1">
    <location>
        <begin position="1"/>
        <end position="20"/>
    </location>
</feature>
<protein>
    <submittedName>
        <fullName evidence="2">Uncharacterized protein</fullName>
    </submittedName>
</protein>
<accession>A0AAD4N7I4</accession>
<keyword evidence="3" id="KW-1185">Reference proteome</keyword>